<dbReference type="Gene3D" id="3.90.550.10">
    <property type="entry name" value="Spore Coat Polysaccharide Biosynthesis Protein SpsA, Chain A"/>
    <property type="match status" value="1"/>
</dbReference>
<evidence type="ECO:0000259" key="1">
    <source>
        <dbReference type="Pfam" id="PF00483"/>
    </source>
</evidence>
<evidence type="ECO:0000313" key="4">
    <source>
        <dbReference type="Proteomes" id="UP000509448"/>
    </source>
</evidence>
<keyword evidence="3" id="KW-0808">Transferase</keyword>
<dbReference type="KEGG" id="ccai:NAS2_1368"/>
<dbReference type="Gene3D" id="2.60.120.10">
    <property type="entry name" value="Jelly Rolls"/>
    <property type="match status" value="1"/>
</dbReference>
<organism evidence="3 4">
    <name type="scientific">Conexivisphaera calida</name>
    <dbReference type="NCBI Taxonomy" id="1874277"/>
    <lineage>
        <taxon>Archaea</taxon>
        <taxon>Nitrososphaerota</taxon>
        <taxon>Conexivisphaeria</taxon>
        <taxon>Conexivisphaerales</taxon>
        <taxon>Conexivisphaeraceae</taxon>
        <taxon>Conexivisphaera</taxon>
    </lineage>
</organism>
<proteinExistence type="predicted"/>
<name>A0A4P2VPD7_9ARCH</name>
<dbReference type="InterPro" id="IPR014710">
    <property type="entry name" value="RmlC-like_jellyroll"/>
</dbReference>
<protein>
    <submittedName>
        <fullName evidence="3">Nucleotidyl transferase possibly involved in threonylcarbamoyladenosine formation</fullName>
    </submittedName>
</protein>
<evidence type="ECO:0000259" key="2">
    <source>
        <dbReference type="Pfam" id="PF07883"/>
    </source>
</evidence>
<dbReference type="Proteomes" id="UP000509448">
    <property type="component" value="Chromosome"/>
</dbReference>
<dbReference type="AlphaFoldDB" id="A0A4P2VPD7"/>
<dbReference type="InterPro" id="IPR029044">
    <property type="entry name" value="Nucleotide-diphossugar_trans"/>
</dbReference>
<feature type="domain" description="Cupin type-2" evidence="2">
    <location>
        <begin position="262"/>
        <end position="319"/>
    </location>
</feature>
<dbReference type="RefSeq" id="WP_174448956.1">
    <property type="nucleotide sequence ID" value="NZ_AP018732.1"/>
</dbReference>
<dbReference type="SUPFAM" id="SSF53448">
    <property type="entry name" value="Nucleotide-diphospho-sugar transferases"/>
    <property type="match status" value="1"/>
</dbReference>
<keyword evidence="4" id="KW-1185">Reference proteome</keyword>
<dbReference type="PANTHER" id="PTHR22572">
    <property type="entry name" value="SUGAR-1-PHOSPHATE GUANYL TRANSFERASE"/>
    <property type="match status" value="1"/>
</dbReference>
<dbReference type="Pfam" id="PF00483">
    <property type="entry name" value="NTP_transferase"/>
    <property type="match status" value="1"/>
</dbReference>
<dbReference type="InterPro" id="IPR013096">
    <property type="entry name" value="Cupin_2"/>
</dbReference>
<dbReference type="GeneID" id="55585182"/>
<dbReference type="GO" id="GO:0016740">
    <property type="term" value="F:transferase activity"/>
    <property type="evidence" value="ECO:0007669"/>
    <property type="project" value="UniProtKB-KW"/>
</dbReference>
<dbReference type="SUPFAM" id="SSF51182">
    <property type="entry name" value="RmlC-like cupins"/>
    <property type="match status" value="1"/>
</dbReference>
<evidence type="ECO:0000313" key="3">
    <source>
        <dbReference type="EMBL" id="BBE42755.1"/>
    </source>
</evidence>
<sequence>MPPASDLSGYVALILAGGYGKRLRPYTDSVPKPLLELREGYTILDKQLNDLRAAGVRRAVLLTGYLGELVERRYGREWNGMEIEYSREPRPLGTWGALRSAIESLSLRGPAIVTNGDVVTDVDLRTVVPRGDHLVAILAVPMRSPYGILELSGSEVVGFREKPVLPHYINGGVYGVRDLGELLEYGRDLEPPASLEDDLFPRLARAGLLGARVESDPEVLWRSVDSVKDLEELRSIYAERVDRPWGYEVTVARTDEYLHRRMYLREGSRVPAHVHRSRVETLHVERGRIRVEVDGGDPVDLGVGGRVTIPRGSRHSIAALRSSVVDEVAAPGAEDEVPAE</sequence>
<dbReference type="InterPro" id="IPR005835">
    <property type="entry name" value="NTP_transferase_dom"/>
</dbReference>
<dbReference type="CDD" id="cd04181">
    <property type="entry name" value="NTP_transferase"/>
    <property type="match status" value="1"/>
</dbReference>
<dbReference type="Pfam" id="PF07883">
    <property type="entry name" value="Cupin_2"/>
    <property type="match status" value="1"/>
</dbReference>
<dbReference type="InterPro" id="IPR050486">
    <property type="entry name" value="Mannose-1P_guanyltransferase"/>
</dbReference>
<dbReference type="EMBL" id="AP018732">
    <property type="protein sequence ID" value="BBE42755.1"/>
    <property type="molecule type" value="Genomic_DNA"/>
</dbReference>
<dbReference type="InterPro" id="IPR011051">
    <property type="entry name" value="RmlC_Cupin_sf"/>
</dbReference>
<reference evidence="3 4" key="1">
    <citation type="journal article" date="2019" name="ISME J.">
        <title>Isolation and characterization of a thermophilic sulfur- and iron-reducing thaumarchaeote from a terrestrial acidic hot spring.</title>
        <authorList>
            <person name="Kato S."/>
            <person name="Itoh T."/>
            <person name="Yuki M."/>
            <person name="Nagamori M."/>
            <person name="Ohnishi M."/>
            <person name="Uematsu K."/>
            <person name="Suzuki K."/>
            <person name="Takashina T."/>
            <person name="Ohkuma M."/>
        </authorList>
    </citation>
    <scope>NUCLEOTIDE SEQUENCE [LARGE SCALE GENOMIC DNA]</scope>
    <source>
        <strain evidence="3 4">NAS-02</strain>
    </source>
</reference>
<dbReference type="OrthoDB" id="15372at2157"/>
<feature type="domain" description="Nucleotidyl transferase" evidence="1">
    <location>
        <begin position="12"/>
        <end position="176"/>
    </location>
</feature>
<gene>
    <name evidence="3" type="ORF">NAS2_1368</name>
</gene>
<accession>A0A4P2VPD7</accession>